<comment type="caution">
    <text evidence="1">The sequence shown here is derived from an EMBL/GenBank/DDBJ whole genome shotgun (WGS) entry which is preliminary data.</text>
</comment>
<evidence type="ECO:0000313" key="2">
    <source>
        <dbReference type="EMBL" id="CAL6102425.1"/>
    </source>
</evidence>
<dbReference type="Proteomes" id="UP001642409">
    <property type="component" value="Unassembled WGS sequence"/>
</dbReference>
<reference evidence="1" key="1">
    <citation type="submission" date="2023-06" db="EMBL/GenBank/DDBJ databases">
        <authorList>
            <person name="Kurt Z."/>
        </authorList>
    </citation>
    <scope>NUCLEOTIDE SEQUENCE</scope>
</reference>
<evidence type="ECO:0000313" key="3">
    <source>
        <dbReference type="Proteomes" id="UP001642409"/>
    </source>
</evidence>
<reference evidence="2 3" key="2">
    <citation type="submission" date="2024-07" db="EMBL/GenBank/DDBJ databases">
        <authorList>
            <person name="Akdeniz Z."/>
        </authorList>
    </citation>
    <scope>NUCLEOTIDE SEQUENCE [LARGE SCALE GENOMIC DNA]</scope>
</reference>
<sequence>MNVNDKIYLTQKANNINLFIYTNVTQQSQIDVSVNNIEVNSFALFGFSITSQLIKDSNINISLQFQVLNGALICTICDIDIQKCNLVFIASGQQVSGLILEPKESVSVQQSFIQYRISSNNSSGFVNVIKQLSIIFVVNQCKLTGSNLIQSKNNGYIASIIHVIIQLNIQEFIICVDQTQRFGFESVKINIVGSESVQCDICANQVVIYGLCGEVLKYSENVNGMYQCVYPFEYINNQCSCVSGYLLNISKCINIVEALNNMSSLLNSSTNTQIQLLEKQFENIEIQLTVSDLNMLSNITELESRILSNYSKSDYNLMMNTTTLDDRIYRNISSIRDKLLVTQLTADSNLLFNTTVLDWRIFNNVSELKQNLTLHLNNVSDLLLKQTQLIEQQQQTINNLTQNINCTSNYGYSMINGSCIQVTCAISGQQSINGICQCTNINSIIQAGSCVCPVNSNVIGTSCICSISGQTMQNGQCACSTQGSFVDNNICTCGVNSLNISNVCSCPIGAYLINGICTCSNINSYVSGNQCVCPTYSLLVGNTCTCPINSQIVNNQCVCNLIIGQIMKNNMCECQTLGAFVSNGACICGQYSLNISNTCQCPVNSSLVNKICTCDKIIGYSYGRWNCFFLFTM</sequence>
<keyword evidence="3" id="KW-1185">Reference proteome</keyword>
<evidence type="ECO:0000313" key="1">
    <source>
        <dbReference type="EMBL" id="CAI9914369.1"/>
    </source>
</evidence>
<dbReference type="EMBL" id="CAXDID020000555">
    <property type="protein sequence ID" value="CAL6102425.1"/>
    <property type="molecule type" value="Genomic_DNA"/>
</dbReference>
<protein>
    <submittedName>
        <fullName evidence="1">Uncharacterized protein</fullName>
    </submittedName>
</protein>
<name>A0AA86N8J6_9EUKA</name>
<dbReference type="EMBL" id="CATOUU010000049">
    <property type="protein sequence ID" value="CAI9914369.1"/>
    <property type="molecule type" value="Genomic_DNA"/>
</dbReference>
<accession>A0AA86N8J6</accession>
<proteinExistence type="predicted"/>
<gene>
    <name evidence="1" type="ORF">HINF_LOCUS2014</name>
    <name evidence="2" type="ORF">HINF_LOCUS71660</name>
</gene>
<dbReference type="AlphaFoldDB" id="A0AA86N8J6"/>
<organism evidence="1">
    <name type="scientific">Hexamita inflata</name>
    <dbReference type="NCBI Taxonomy" id="28002"/>
    <lineage>
        <taxon>Eukaryota</taxon>
        <taxon>Metamonada</taxon>
        <taxon>Diplomonadida</taxon>
        <taxon>Hexamitidae</taxon>
        <taxon>Hexamitinae</taxon>
        <taxon>Hexamita</taxon>
    </lineage>
</organism>